<comment type="caution">
    <text evidence="1">The sequence shown here is derived from an EMBL/GenBank/DDBJ whole genome shotgun (WGS) entry which is preliminary data.</text>
</comment>
<reference evidence="2 3" key="2">
    <citation type="submission" date="2024-07" db="EMBL/GenBank/DDBJ databases">
        <authorList>
            <person name="Akdeniz Z."/>
        </authorList>
    </citation>
    <scope>NUCLEOTIDE SEQUENCE [LARGE SCALE GENOMIC DNA]</scope>
</reference>
<evidence type="ECO:0000313" key="1">
    <source>
        <dbReference type="EMBL" id="CAI9943261.1"/>
    </source>
</evidence>
<sequence>MAFIGQPGMLKGFLRTQSQQNIQIFYNETQASSQQQVGVSKNIFKPVRLVKHDHVLVFVQIFVKPVVPLTFVGAIQLAIQAIEYKNAAASIYKLESVGVDQRQNIKLPEFETMYNQQFDVWMWQIICQYYNNVNV</sequence>
<reference evidence="1" key="1">
    <citation type="submission" date="2023-06" db="EMBL/GenBank/DDBJ databases">
        <authorList>
            <person name="Kurt Z."/>
        </authorList>
    </citation>
    <scope>NUCLEOTIDE SEQUENCE</scope>
</reference>
<name>A0AA86PPE1_9EUKA</name>
<accession>A0AA86PPE1</accession>
<dbReference type="EMBL" id="CATOUU010000714">
    <property type="protein sequence ID" value="CAI9943261.1"/>
    <property type="molecule type" value="Genomic_DNA"/>
</dbReference>
<dbReference type="EMBL" id="CAXDID020000147">
    <property type="protein sequence ID" value="CAL6040946.1"/>
    <property type="molecule type" value="Genomic_DNA"/>
</dbReference>
<gene>
    <name evidence="1" type="ORF">HINF_LOCUS30906</name>
    <name evidence="2" type="ORF">HINF_LOCUS38599</name>
</gene>
<evidence type="ECO:0000313" key="2">
    <source>
        <dbReference type="EMBL" id="CAL6040946.1"/>
    </source>
</evidence>
<proteinExistence type="predicted"/>
<evidence type="ECO:0000313" key="3">
    <source>
        <dbReference type="Proteomes" id="UP001642409"/>
    </source>
</evidence>
<organism evidence="1">
    <name type="scientific">Hexamita inflata</name>
    <dbReference type="NCBI Taxonomy" id="28002"/>
    <lineage>
        <taxon>Eukaryota</taxon>
        <taxon>Metamonada</taxon>
        <taxon>Diplomonadida</taxon>
        <taxon>Hexamitidae</taxon>
        <taxon>Hexamitinae</taxon>
        <taxon>Hexamita</taxon>
    </lineage>
</organism>
<dbReference type="AlphaFoldDB" id="A0AA86PPE1"/>
<protein>
    <submittedName>
        <fullName evidence="2">Hypothetical_protein</fullName>
    </submittedName>
</protein>
<dbReference type="Proteomes" id="UP001642409">
    <property type="component" value="Unassembled WGS sequence"/>
</dbReference>
<keyword evidence="3" id="KW-1185">Reference proteome</keyword>